<proteinExistence type="predicted"/>
<dbReference type="Proteomes" id="UP000199263">
    <property type="component" value="Unassembled WGS sequence"/>
</dbReference>
<accession>A0A1I1NZA4</accession>
<organism evidence="1 2">
    <name type="scientific">Clostridium uliginosum</name>
    <dbReference type="NCBI Taxonomy" id="119641"/>
    <lineage>
        <taxon>Bacteria</taxon>
        <taxon>Bacillati</taxon>
        <taxon>Bacillota</taxon>
        <taxon>Clostridia</taxon>
        <taxon>Eubacteriales</taxon>
        <taxon>Clostridiaceae</taxon>
        <taxon>Clostridium</taxon>
    </lineage>
</organism>
<dbReference type="InterPro" id="IPR021321">
    <property type="entry name" value="DUF2922"/>
</dbReference>
<protein>
    <recommendedName>
        <fullName evidence="3">DUF2922 domain-containing protein</fullName>
    </recommendedName>
</protein>
<name>A0A1I1NZA4_9CLOT</name>
<evidence type="ECO:0008006" key="3">
    <source>
        <dbReference type="Google" id="ProtNLM"/>
    </source>
</evidence>
<gene>
    <name evidence="1" type="ORF">SAMN05421842_1167</name>
</gene>
<sequence>MEHILTMVFLATQGDKVTFSVNGVKPDLKDEDVKKLMATIIAKDIFVSTKGSLVAVSSAQITQREIKKLNIK</sequence>
<dbReference type="RefSeq" id="WP_090091675.1">
    <property type="nucleotide sequence ID" value="NZ_FOMG01000016.1"/>
</dbReference>
<dbReference type="AlphaFoldDB" id="A0A1I1NZA4"/>
<dbReference type="OrthoDB" id="9795264at2"/>
<reference evidence="1 2" key="1">
    <citation type="submission" date="2016-10" db="EMBL/GenBank/DDBJ databases">
        <authorList>
            <person name="de Groot N.N."/>
        </authorList>
    </citation>
    <scope>NUCLEOTIDE SEQUENCE [LARGE SCALE GENOMIC DNA]</scope>
    <source>
        <strain evidence="1 2">DSM 12992</strain>
    </source>
</reference>
<evidence type="ECO:0000313" key="2">
    <source>
        <dbReference type="Proteomes" id="UP000199263"/>
    </source>
</evidence>
<keyword evidence="2" id="KW-1185">Reference proteome</keyword>
<dbReference type="Pfam" id="PF11148">
    <property type="entry name" value="DUF2922"/>
    <property type="match status" value="1"/>
</dbReference>
<evidence type="ECO:0000313" key="1">
    <source>
        <dbReference type="EMBL" id="SFC99030.1"/>
    </source>
</evidence>
<dbReference type="EMBL" id="FOMG01000016">
    <property type="protein sequence ID" value="SFC99030.1"/>
    <property type="molecule type" value="Genomic_DNA"/>
</dbReference>